<gene>
    <name evidence="1" type="ORF">G6F64_001682</name>
</gene>
<reference evidence="1" key="1">
    <citation type="journal article" date="2020" name="Microb. Genom.">
        <title>Genetic diversity of clinical and environmental Mucorales isolates obtained from an investigation of mucormycosis cases among solid organ transplant recipients.</title>
        <authorList>
            <person name="Nguyen M.H."/>
            <person name="Kaul D."/>
            <person name="Muto C."/>
            <person name="Cheng S.J."/>
            <person name="Richter R.A."/>
            <person name="Bruno V.M."/>
            <person name="Liu G."/>
            <person name="Beyhan S."/>
            <person name="Sundermann A.J."/>
            <person name="Mounaud S."/>
            <person name="Pasculle A.W."/>
            <person name="Nierman W.C."/>
            <person name="Driscoll E."/>
            <person name="Cumbie R."/>
            <person name="Clancy C.J."/>
            <person name="Dupont C.L."/>
        </authorList>
    </citation>
    <scope>NUCLEOTIDE SEQUENCE</scope>
    <source>
        <strain evidence="1">GL11</strain>
    </source>
</reference>
<comment type="caution">
    <text evidence="1">The sequence shown here is derived from an EMBL/GenBank/DDBJ whole genome shotgun (WGS) entry which is preliminary data.</text>
</comment>
<accession>A0A9P6XHT8</accession>
<evidence type="ECO:0000313" key="2">
    <source>
        <dbReference type="Proteomes" id="UP000716291"/>
    </source>
</evidence>
<sequence>MRSKRGRRQNLQGFQLANTQSIMKSWQSSKNLISTPFWLDDGEKKKAVQHVKISSNSEREKKEQTISQPIQTVPHTTQENPKTVNDNIQITEHKINLAELESTLWFNFTIELGPGMTANLQIFEDSEPAEVVEKFFTRHHINATSEAKDGMKQTISMLMGARQEALNKEKKKVF</sequence>
<evidence type="ECO:0000313" key="1">
    <source>
        <dbReference type="EMBL" id="KAG1314162.1"/>
    </source>
</evidence>
<dbReference type="EMBL" id="JAANQT010000134">
    <property type="protein sequence ID" value="KAG1314162.1"/>
    <property type="molecule type" value="Genomic_DNA"/>
</dbReference>
<protein>
    <submittedName>
        <fullName evidence="1">Uncharacterized protein</fullName>
    </submittedName>
</protein>
<dbReference type="OrthoDB" id="2273669at2759"/>
<dbReference type="AlphaFoldDB" id="A0A9P6XHT8"/>
<dbReference type="Proteomes" id="UP000716291">
    <property type="component" value="Unassembled WGS sequence"/>
</dbReference>
<organism evidence="1 2">
    <name type="scientific">Rhizopus oryzae</name>
    <name type="common">Mucormycosis agent</name>
    <name type="synonym">Rhizopus arrhizus var. delemar</name>
    <dbReference type="NCBI Taxonomy" id="64495"/>
    <lineage>
        <taxon>Eukaryota</taxon>
        <taxon>Fungi</taxon>
        <taxon>Fungi incertae sedis</taxon>
        <taxon>Mucoromycota</taxon>
        <taxon>Mucoromycotina</taxon>
        <taxon>Mucoromycetes</taxon>
        <taxon>Mucorales</taxon>
        <taxon>Mucorineae</taxon>
        <taxon>Rhizopodaceae</taxon>
        <taxon>Rhizopus</taxon>
    </lineage>
</organism>
<keyword evidence="2" id="KW-1185">Reference proteome</keyword>
<name>A0A9P6XHT8_RHIOR</name>
<proteinExistence type="predicted"/>